<dbReference type="GO" id="GO:0047621">
    <property type="term" value="F:acylpyruvate hydrolase activity"/>
    <property type="evidence" value="ECO:0007669"/>
    <property type="project" value="UniProtKB-EC"/>
</dbReference>
<feature type="domain" description="Fumarylacetoacetase-like C-terminal" evidence="3">
    <location>
        <begin position="104"/>
        <end position="308"/>
    </location>
</feature>
<evidence type="ECO:0000313" key="5">
    <source>
        <dbReference type="Proteomes" id="UP001519328"/>
    </source>
</evidence>
<evidence type="ECO:0000259" key="3">
    <source>
        <dbReference type="Pfam" id="PF01557"/>
    </source>
</evidence>
<name>A0ABS4HE86_9BACI</name>
<dbReference type="Pfam" id="PF01557">
    <property type="entry name" value="FAA_hydrolase"/>
    <property type="match status" value="1"/>
</dbReference>
<dbReference type="InterPro" id="IPR051121">
    <property type="entry name" value="FAH"/>
</dbReference>
<protein>
    <submittedName>
        <fullName evidence="4">Acylpyruvate hydrolase</fullName>
        <ecNumber evidence="4">3.7.1.5</ecNumber>
    </submittedName>
</protein>
<evidence type="ECO:0000256" key="2">
    <source>
        <dbReference type="ARBA" id="ARBA00022723"/>
    </source>
</evidence>
<keyword evidence="4" id="KW-0378">Hydrolase</keyword>
<proteinExistence type="inferred from homology"/>
<dbReference type="PANTHER" id="PTHR42796:SF4">
    <property type="entry name" value="FUMARYLACETOACETATE HYDROLASE DOMAIN-CONTAINING PROTEIN 2A"/>
    <property type="match status" value="1"/>
</dbReference>
<evidence type="ECO:0000256" key="1">
    <source>
        <dbReference type="ARBA" id="ARBA00010211"/>
    </source>
</evidence>
<dbReference type="EC" id="3.7.1.5" evidence="4"/>
<gene>
    <name evidence="4" type="ORF">J2Z82_002167</name>
</gene>
<dbReference type="Gene3D" id="3.90.850.10">
    <property type="entry name" value="Fumarylacetoacetase-like, C-terminal domain"/>
    <property type="match status" value="1"/>
</dbReference>
<organism evidence="4 5">
    <name type="scientific">Virgibacillus litoralis</name>
    <dbReference type="NCBI Taxonomy" id="578221"/>
    <lineage>
        <taxon>Bacteria</taxon>
        <taxon>Bacillati</taxon>
        <taxon>Bacillota</taxon>
        <taxon>Bacilli</taxon>
        <taxon>Bacillales</taxon>
        <taxon>Bacillaceae</taxon>
        <taxon>Virgibacillus</taxon>
    </lineage>
</organism>
<keyword evidence="2" id="KW-0479">Metal-binding</keyword>
<sequence length="312" mass="34555">MMKLVSYKLKGKPGSFRVGFMLGEKVIDLQEAYCQLLLSRQETDLSNRIENVLPSDPTHFFAAGNQVIDNAKEAYIYAKTNSTEGFSLNQEEILLSTPIPVPAKIICVGKNYAEHAVEMQSDVPEFPVLFAKFSNALIGPEDVIEKRNVTQKLDYEAELTVVIGKEASQVKKEDALDYIAGYTIGNDISARDLQKRTPQWLQGKTLDKSTPVGPWIVTADEVGDPGNLSIRSTVNGEERQSSNTNKLIFDIPFLIEFISNLITLKPGDIILTGTPNGVGMAMDPPRFLKDGDVVQIEVEKIGKLKNKVMGRY</sequence>
<dbReference type="InterPro" id="IPR011234">
    <property type="entry name" value="Fumarylacetoacetase-like_C"/>
</dbReference>
<accession>A0ABS4HE86</accession>
<dbReference type="InterPro" id="IPR036663">
    <property type="entry name" value="Fumarylacetoacetase_C_sf"/>
</dbReference>
<dbReference type="PANTHER" id="PTHR42796">
    <property type="entry name" value="FUMARYLACETOACETATE HYDROLASE DOMAIN-CONTAINING PROTEIN 2A-RELATED"/>
    <property type="match status" value="1"/>
</dbReference>
<dbReference type="Proteomes" id="UP001519328">
    <property type="component" value="Unassembled WGS sequence"/>
</dbReference>
<evidence type="ECO:0000313" key="4">
    <source>
        <dbReference type="EMBL" id="MBP1949230.1"/>
    </source>
</evidence>
<dbReference type="SUPFAM" id="SSF56529">
    <property type="entry name" value="FAH"/>
    <property type="match status" value="1"/>
</dbReference>
<reference evidence="4 5" key="1">
    <citation type="submission" date="2021-03" db="EMBL/GenBank/DDBJ databases">
        <title>Genomic Encyclopedia of Type Strains, Phase IV (KMG-IV): sequencing the most valuable type-strain genomes for metagenomic binning, comparative biology and taxonomic classification.</title>
        <authorList>
            <person name="Goeker M."/>
        </authorList>
    </citation>
    <scope>NUCLEOTIDE SEQUENCE [LARGE SCALE GENOMIC DNA]</scope>
    <source>
        <strain evidence="4 5">DSM 21085</strain>
    </source>
</reference>
<dbReference type="EMBL" id="JAGGKK010000011">
    <property type="protein sequence ID" value="MBP1949230.1"/>
    <property type="molecule type" value="Genomic_DNA"/>
</dbReference>
<comment type="caution">
    <text evidence="4">The sequence shown here is derived from an EMBL/GenBank/DDBJ whole genome shotgun (WGS) entry which is preliminary data.</text>
</comment>
<comment type="similarity">
    <text evidence="1">Belongs to the FAH family.</text>
</comment>
<keyword evidence="5" id="KW-1185">Reference proteome</keyword>